<dbReference type="EMBL" id="JNAX01000015">
    <property type="protein sequence ID" value="KGG19444.1"/>
    <property type="molecule type" value="Genomic_DNA"/>
</dbReference>
<dbReference type="AlphaFoldDB" id="A0A0A2C467"/>
<proteinExistence type="predicted"/>
<gene>
    <name evidence="8" type="ORF">EV03_1827</name>
</gene>
<dbReference type="PIRSF" id="PIRSF004983">
    <property type="entry name" value="MenD"/>
    <property type="match status" value="1"/>
</dbReference>
<dbReference type="Pfam" id="PF02776">
    <property type="entry name" value="TPP_enzyme_N"/>
    <property type="match status" value="1"/>
</dbReference>
<evidence type="ECO:0000259" key="7">
    <source>
        <dbReference type="Pfam" id="PF02776"/>
    </source>
</evidence>
<evidence type="ECO:0000256" key="3">
    <source>
        <dbReference type="ARBA" id="ARBA00022842"/>
    </source>
</evidence>
<dbReference type="CDD" id="cd02009">
    <property type="entry name" value="TPP_SHCHC_synthase"/>
    <property type="match status" value="1"/>
</dbReference>
<evidence type="ECO:0000313" key="8">
    <source>
        <dbReference type="EMBL" id="KGG19444.1"/>
    </source>
</evidence>
<dbReference type="GO" id="GO:0070204">
    <property type="term" value="F:2-succinyl-5-enolpyruvyl-6-hydroxy-3-cyclohexene-1-carboxylic-acid synthase activity"/>
    <property type="evidence" value="ECO:0007669"/>
    <property type="project" value="UniProtKB-EC"/>
</dbReference>
<dbReference type="SUPFAM" id="SSF52518">
    <property type="entry name" value="Thiamin diphosphate-binding fold (THDP-binding)"/>
    <property type="match status" value="2"/>
</dbReference>
<evidence type="ECO:0000313" key="9">
    <source>
        <dbReference type="Proteomes" id="UP000030392"/>
    </source>
</evidence>
<dbReference type="EC" id="2.2.1.9" evidence="8"/>
<dbReference type="GO" id="GO:0009234">
    <property type="term" value="P:menaquinone biosynthetic process"/>
    <property type="evidence" value="ECO:0007669"/>
    <property type="project" value="InterPro"/>
</dbReference>
<name>A0A0A2C467_PROMR</name>
<protein>
    <submittedName>
        <fullName evidence="8">2-succinyl-5-enolpyruvyl-6-hydroxy-3-cyclohexene-1-carboxylic-acid synthase</fullName>
        <ecNumber evidence="8">2.2.1.9</ecNumber>
    </submittedName>
</protein>
<dbReference type="InterPro" id="IPR029061">
    <property type="entry name" value="THDP-binding"/>
</dbReference>
<feature type="domain" description="Thiamine pyrophosphate enzyme N-terminal TPP-binding" evidence="7">
    <location>
        <begin position="2"/>
        <end position="60"/>
    </location>
</feature>
<keyword evidence="1 8" id="KW-0808">Transferase</keyword>
<keyword evidence="5" id="KW-0464">Manganese</keyword>
<dbReference type="InterPro" id="IPR012001">
    <property type="entry name" value="Thiamin_PyroP_enz_TPP-bd_dom"/>
</dbReference>
<accession>A0A0A2C467</accession>
<comment type="caution">
    <text evidence="8">The sequence shown here is derived from an EMBL/GenBank/DDBJ whole genome shotgun (WGS) entry which is preliminary data.</text>
</comment>
<evidence type="ECO:0000256" key="2">
    <source>
        <dbReference type="ARBA" id="ARBA00022723"/>
    </source>
</evidence>
<dbReference type="PANTHER" id="PTHR42916">
    <property type="entry name" value="2-SUCCINYL-5-ENOLPYRUVYL-6-HYDROXY-3-CYCLOHEXENE-1-CARBOXYLATE SYNTHASE"/>
    <property type="match status" value="1"/>
</dbReference>
<dbReference type="InterPro" id="IPR011766">
    <property type="entry name" value="TPP_enzyme_TPP-bd"/>
</dbReference>
<dbReference type="Pfam" id="PF02775">
    <property type="entry name" value="TPP_enzyme_C"/>
    <property type="match status" value="1"/>
</dbReference>
<dbReference type="PANTHER" id="PTHR42916:SF1">
    <property type="entry name" value="PROTEIN PHYLLO, CHLOROPLASTIC"/>
    <property type="match status" value="1"/>
</dbReference>
<reference evidence="9" key="1">
    <citation type="journal article" date="2014" name="Sci. Data">
        <title>Genomes of diverse isolates of the marine cyanobacterium Prochlorococcus.</title>
        <authorList>
            <person name="Biller S."/>
            <person name="Berube P."/>
            <person name="Thompson J."/>
            <person name="Kelly L."/>
            <person name="Roggensack S."/>
            <person name="Awad L."/>
            <person name="Roache-Johnson K."/>
            <person name="Ding H."/>
            <person name="Giovannoni S.J."/>
            <person name="Moore L.R."/>
            <person name="Chisholm S.W."/>
        </authorList>
    </citation>
    <scope>NUCLEOTIDE SEQUENCE [LARGE SCALE GENOMIC DNA]</scope>
    <source>
        <strain evidence="9">PAC1</strain>
    </source>
</reference>
<keyword evidence="4" id="KW-0786">Thiamine pyrophosphate</keyword>
<evidence type="ECO:0000256" key="1">
    <source>
        <dbReference type="ARBA" id="ARBA00022679"/>
    </source>
</evidence>
<dbReference type="GO" id="GO:0030976">
    <property type="term" value="F:thiamine pyrophosphate binding"/>
    <property type="evidence" value="ECO:0007669"/>
    <property type="project" value="InterPro"/>
</dbReference>
<keyword evidence="2" id="KW-0479">Metal-binding</keyword>
<organism evidence="8 9">
    <name type="scientific">Prochlorococcus marinus str. PAC1</name>
    <dbReference type="NCBI Taxonomy" id="59924"/>
    <lineage>
        <taxon>Bacteria</taxon>
        <taxon>Bacillati</taxon>
        <taxon>Cyanobacteriota</taxon>
        <taxon>Cyanophyceae</taxon>
        <taxon>Synechococcales</taxon>
        <taxon>Prochlorococcaceae</taxon>
        <taxon>Prochlorococcus</taxon>
    </lineage>
</organism>
<evidence type="ECO:0000259" key="6">
    <source>
        <dbReference type="Pfam" id="PF02775"/>
    </source>
</evidence>
<keyword evidence="3" id="KW-0460">Magnesium</keyword>
<dbReference type="Gene3D" id="3.40.50.1220">
    <property type="entry name" value="TPP-binding domain"/>
    <property type="match status" value="1"/>
</dbReference>
<evidence type="ECO:0000256" key="4">
    <source>
        <dbReference type="ARBA" id="ARBA00023052"/>
    </source>
</evidence>
<dbReference type="Gene3D" id="3.40.50.970">
    <property type="match status" value="2"/>
</dbReference>
<dbReference type="Proteomes" id="UP000030392">
    <property type="component" value="Unassembled WGS sequence"/>
</dbReference>
<evidence type="ECO:0000256" key="5">
    <source>
        <dbReference type="ARBA" id="ARBA00023211"/>
    </source>
</evidence>
<dbReference type="GO" id="GO:0046872">
    <property type="term" value="F:metal ion binding"/>
    <property type="evidence" value="ECO:0007669"/>
    <property type="project" value="UniProtKB-KW"/>
</dbReference>
<feature type="domain" description="Thiamine pyrophosphate enzyme TPP-binding" evidence="6">
    <location>
        <begin position="385"/>
        <end position="499"/>
    </location>
</feature>
<sequence>MGISAASGQVSCVITTSGSAVANLLPAAVEADRSCHPLLFLTADRPLRLKECGANQAVNQEDFLKSVCRHFDESPKEGIHLISKERLTSLVGKSFEMASNIPGPVHINLAYEEPLHPCELDQKKVLDGWGIEGFLKEKITPTKDEVVKSSQSLKLPKLDPFSLGIIIVGPWRGKVKQLNSFRGALKKWQKLTGWPILADPLSGVENDQEGLINHWDLFFSIGLFKKIKEIQVLRLGPIPPSRELQTWLKKPGKFQLLITEGDCRNLDPIGGSTQFSEGFSCWVDKMVEGIPVKPAIYKKIVSQKLTKELIKYDLFIHDWLDKRLFRNGLITEPALARLLPRLLPDSIPVMIASSSPIRDWLSYSGEGAFLRRCFGFRGASGIDGTLSMGMGLSIIMGRMVLVTGDLALLHDTNGWLFSKDKNISLIVIMIDNGGGGIFNQLNIDRIEEGDFEEIFLMPQQVCHLTLAQAYGLKYKQVACLDDLEKAIEWSFSLSTNVLIRVCTNSIEDHRLRVNLSDDLKKTLSENLSSFD</sequence>
<dbReference type="InterPro" id="IPR004433">
    <property type="entry name" value="MenaQ_synth_MenD"/>
</dbReference>
<dbReference type="NCBIfam" id="TIGR00173">
    <property type="entry name" value="menD"/>
    <property type="match status" value="1"/>
</dbReference>